<protein>
    <submittedName>
        <fullName evidence="9">Histone H3.1</fullName>
    </submittedName>
</protein>
<dbReference type="GO" id="GO:0046982">
    <property type="term" value="F:protein heterodimerization activity"/>
    <property type="evidence" value="ECO:0007669"/>
    <property type="project" value="InterPro"/>
</dbReference>
<keyword evidence="4" id="KW-0158">Chromosome</keyword>
<keyword evidence="10" id="KW-1185">Reference proteome</keyword>
<dbReference type="InterPro" id="IPR009072">
    <property type="entry name" value="Histone-fold"/>
</dbReference>
<dbReference type="FunFam" id="1.10.20.10:FF:000085">
    <property type="entry name" value="Histone H3.2"/>
    <property type="match status" value="1"/>
</dbReference>
<evidence type="ECO:0000259" key="8">
    <source>
        <dbReference type="Pfam" id="PF00125"/>
    </source>
</evidence>
<feature type="domain" description="Core Histone H2A/H2B/H3" evidence="8">
    <location>
        <begin position="84"/>
        <end position="176"/>
    </location>
</feature>
<dbReference type="PANTHER" id="PTHR45810:SF1">
    <property type="entry name" value="HISTONE H3-LIKE CENTROMERIC PROTEIN A"/>
    <property type="match status" value="1"/>
</dbReference>
<accession>A0AAD5QQH9</accession>
<organism evidence="9 10">
    <name type="scientific">Parelaphostrongylus tenuis</name>
    <name type="common">Meningeal worm</name>
    <dbReference type="NCBI Taxonomy" id="148309"/>
    <lineage>
        <taxon>Eukaryota</taxon>
        <taxon>Metazoa</taxon>
        <taxon>Ecdysozoa</taxon>
        <taxon>Nematoda</taxon>
        <taxon>Chromadorea</taxon>
        <taxon>Rhabditida</taxon>
        <taxon>Rhabditina</taxon>
        <taxon>Rhabditomorpha</taxon>
        <taxon>Strongyloidea</taxon>
        <taxon>Metastrongylidae</taxon>
        <taxon>Parelaphostrongylus</taxon>
    </lineage>
</organism>
<dbReference type="InterPro" id="IPR007125">
    <property type="entry name" value="H2A/H2B/H3"/>
</dbReference>
<reference evidence="9" key="1">
    <citation type="submission" date="2021-06" db="EMBL/GenBank/DDBJ databases">
        <title>Parelaphostrongylus tenuis whole genome reference sequence.</title>
        <authorList>
            <person name="Garwood T.J."/>
            <person name="Larsen P.A."/>
            <person name="Fountain-Jones N.M."/>
            <person name="Garbe J.R."/>
            <person name="Macchietto M.G."/>
            <person name="Kania S.A."/>
            <person name="Gerhold R.W."/>
            <person name="Richards J.E."/>
            <person name="Wolf T.M."/>
        </authorList>
    </citation>
    <scope>NUCLEOTIDE SEQUENCE</scope>
    <source>
        <strain evidence="9">MNPRO001-30</strain>
        <tissue evidence="9">Meninges</tissue>
    </source>
</reference>
<evidence type="ECO:0000256" key="4">
    <source>
        <dbReference type="ARBA" id="ARBA00022454"/>
    </source>
</evidence>
<comment type="subcellular location">
    <subcellularLocation>
        <location evidence="2">Chromosome</location>
    </subcellularLocation>
    <subcellularLocation>
        <location evidence="1">Nucleus</location>
    </subcellularLocation>
</comment>
<keyword evidence="7" id="KW-0544">Nucleosome core</keyword>
<evidence type="ECO:0000256" key="5">
    <source>
        <dbReference type="ARBA" id="ARBA00023125"/>
    </source>
</evidence>
<keyword evidence="5" id="KW-0238">DNA-binding</keyword>
<dbReference type="PANTHER" id="PTHR45810">
    <property type="entry name" value="HISTONE H3.2"/>
    <property type="match status" value="1"/>
</dbReference>
<keyword evidence="6" id="KW-0539">Nucleus</keyword>
<dbReference type="InterPro" id="IPR000164">
    <property type="entry name" value="Histone_H3/CENP-A"/>
</dbReference>
<dbReference type="Pfam" id="PF00125">
    <property type="entry name" value="Histone"/>
    <property type="match status" value="1"/>
</dbReference>
<comment type="similarity">
    <text evidence="3">Belongs to the histone H3 family.</text>
</comment>
<dbReference type="GO" id="GO:0005634">
    <property type="term" value="C:nucleus"/>
    <property type="evidence" value="ECO:0007669"/>
    <property type="project" value="UniProtKB-SubCell"/>
</dbReference>
<dbReference type="SUPFAM" id="SSF47113">
    <property type="entry name" value="Histone-fold"/>
    <property type="match status" value="1"/>
</dbReference>
<evidence type="ECO:0000256" key="7">
    <source>
        <dbReference type="ARBA" id="ARBA00023269"/>
    </source>
</evidence>
<dbReference type="GO" id="GO:0003677">
    <property type="term" value="F:DNA binding"/>
    <property type="evidence" value="ECO:0007669"/>
    <property type="project" value="UniProtKB-KW"/>
</dbReference>
<name>A0AAD5QQH9_PARTN</name>
<dbReference type="SMART" id="SM00428">
    <property type="entry name" value="H3"/>
    <property type="match status" value="1"/>
</dbReference>
<proteinExistence type="inferred from homology"/>
<sequence length="195" mass="21766">MCGRVTARAVSTVGVACGDPGQPQLQLKTRHSAATAKPQFSLRRLRVRRPGSYRVTPLVHTARHPCASVPLLSPGPSGLATARGVKALREIRHLQRTTGLVIPRLPFQRVVRDVAREVLKKRNINDELRWQASALLALQEATEVYLTCLFEDTNLAAIHARRVTIMPKDMQLVRRLRGENVTMSTISKRKKTLLI</sequence>
<gene>
    <name evidence="9" type="primary">HHT1_3</name>
    <name evidence="9" type="ORF">KIN20_019943</name>
</gene>
<evidence type="ECO:0000313" key="10">
    <source>
        <dbReference type="Proteomes" id="UP001196413"/>
    </source>
</evidence>
<evidence type="ECO:0000256" key="2">
    <source>
        <dbReference type="ARBA" id="ARBA00004286"/>
    </source>
</evidence>
<evidence type="ECO:0000256" key="3">
    <source>
        <dbReference type="ARBA" id="ARBA00010343"/>
    </source>
</evidence>
<evidence type="ECO:0000256" key="6">
    <source>
        <dbReference type="ARBA" id="ARBA00023242"/>
    </source>
</evidence>
<comment type="caution">
    <text evidence="9">The sequence shown here is derived from an EMBL/GenBank/DDBJ whole genome shotgun (WGS) entry which is preliminary data.</text>
</comment>
<dbReference type="AlphaFoldDB" id="A0AAD5QQH9"/>
<dbReference type="CDD" id="cd22911">
    <property type="entry name" value="HFD_H3"/>
    <property type="match status" value="1"/>
</dbReference>
<evidence type="ECO:0000313" key="9">
    <source>
        <dbReference type="EMBL" id="KAJ1360853.1"/>
    </source>
</evidence>
<dbReference type="Proteomes" id="UP001196413">
    <property type="component" value="Unassembled WGS sequence"/>
</dbReference>
<evidence type="ECO:0000256" key="1">
    <source>
        <dbReference type="ARBA" id="ARBA00004123"/>
    </source>
</evidence>
<dbReference type="GO" id="GO:0000786">
    <property type="term" value="C:nucleosome"/>
    <property type="evidence" value="ECO:0007669"/>
    <property type="project" value="UniProtKB-KW"/>
</dbReference>
<dbReference type="EMBL" id="JAHQIW010003984">
    <property type="protein sequence ID" value="KAJ1360853.1"/>
    <property type="molecule type" value="Genomic_DNA"/>
</dbReference>
<dbReference type="Gene3D" id="1.10.20.10">
    <property type="entry name" value="Histone, subunit A"/>
    <property type="match status" value="1"/>
</dbReference>
<dbReference type="GO" id="GO:0030527">
    <property type="term" value="F:structural constituent of chromatin"/>
    <property type="evidence" value="ECO:0007669"/>
    <property type="project" value="InterPro"/>
</dbReference>